<dbReference type="SUPFAM" id="SSF55347">
    <property type="entry name" value="Glyceraldehyde-3-phosphate dehydrogenase-like, C-terminal domain"/>
    <property type="match status" value="1"/>
</dbReference>
<evidence type="ECO:0000259" key="2">
    <source>
        <dbReference type="SMART" id="SM00859"/>
    </source>
</evidence>
<dbReference type="GO" id="GO:0046983">
    <property type="term" value="F:protein dimerization activity"/>
    <property type="evidence" value="ECO:0007669"/>
    <property type="project" value="InterPro"/>
</dbReference>
<keyword evidence="3" id="KW-0560">Oxidoreductase</keyword>
<dbReference type="GO" id="GO:0008652">
    <property type="term" value="P:amino acid biosynthetic process"/>
    <property type="evidence" value="ECO:0007669"/>
    <property type="project" value="InterPro"/>
</dbReference>
<evidence type="ECO:0000256" key="1">
    <source>
        <dbReference type="ARBA" id="ARBA00010584"/>
    </source>
</evidence>
<dbReference type="KEGG" id="abo:ABO_1465"/>
<evidence type="ECO:0000313" key="4">
    <source>
        <dbReference type="Proteomes" id="UP000008871"/>
    </source>
</evidence>
<dbReference type="GO" id="GO:0051287">
    <property type="term" value="F:NAD binding"/>
    <property type="evidence" value="ECO:0007669"/>
    <property type="project" value="InterPro"/>
</dbReference>
<dbReference type="eggNOG" id="COG0136">
    <property type="taxonomic scope" value="Bacteria"/>
</dbReference>
<dbReference type="Proteomes" id="UP000008871">
    <property type="component" value="Chromosome"/>
</dbReference>
<keyword evidence="4" id="KW-1185">Reference proteome</keyword>
<dbReference type="EC" id="1.2.1.11" evidence="3"/>
<dbReference type="SUPFAM" id="SSF51735">
    <property type="entry name" value="NAD(P)-binding Rossmann-fold domains"/>
    <property type="match status" value="1"/>
</dbReference>
<accession>Q0VPI5</accession>
<dbReference type="HOGENOM" id="CLU_049966_2_0_6"/>
<dbReference type="RefSeq" id="WP_011588746.1">
    <property type="nucleotide sequence ID" value="NC_008260.1"/>
</dbReference>
<dbReference type="AlphaFoldDB" id="Q0VPI5"/>
<dbReference type="Pfam" id="PF02774">
    <property type="entry name" value="Semialdhyde_dhC"/>
    <property type="match status" value="1"/>
</dbReference>
<dbReference type="Pfam" id="PF01118">
    <property type="entry name" value="Semialdhyde_dh"/>
    <property type="match status" value="1"/>
</dbReference>
<comment type="similarity">
    <text evidence="1">Belongs to the aspartate-semialdehyde dehydrogenase family.</text>
</comment>
<dbReference type="NCBIfam" id="NF011456">
    <property type="entry name" value="PRK14874.1"/>
    <property type="match status" value="1"/>
</dbReference>
<dbReference type="Gene3D" id="3.30.360.10">
    <property type="entry name" value="Dihydrodipicolinate Reductase, domain 2"/>
    <property type="match status" value="1"/>
</dbReference>
<dbReference type="GO" id="GO:0004073">
    <property type="term" value="F:aspartate-semialdehyde dehydrogenase activity"/>
    <property type="evidence" value="ECO:0007669"/>
    <property type="project" value="UniProtKB-EC"/>
</dbReference>
<organism evidence="3 4">
    <name type="scientific">Alcanivorax borkumensis (strain ATCC 700651 / DSM 11573 / NCIMB 13689 / SK2)</name>
    <dbReference type="NCBI Taxonomy" id="393595"/>
    <lineage>
        <taxon>Bacteria</taxon>
        <taxon>Pseudomonadati</taxon>
        <taxon>Pseudomonadota</taxon>
        <taxon>Gammaproteobacteria</taxon>
        <taxon>Oceanospirillales</taxon>
        <taxon>Alcanivoracaceae</taxon>
        <taxon>Alcanivorax</taxon>
    </lineage>
</organism>
<feature type="domain" description="Semialdehyde dehydrogenase NAD-binding" evidence="2">
    <location>
        <begin position="6"/>
        <end position="121"/>
    </location>
</feature>
<dbReference type="SMART" id="SM00859">
    <property type="entry name" value="Semialdhyde_dh"/>
    <property type="match status" value="1"/>
</dbReference>
<dbReference type="InterPro" id="IPR036291">
    <property type="entry name" value="NAD(P)-bd_dom_sf"/>
</dbReference>
<dbReference type="PIRSF" id="PIRSF000148">
    <property type="entry name" value="ASA_dh"/>
    <property type="match status" value="1"/>
</dbReference>
<dbReference type="PANTHER" id="PTHR46278">
    <property type="entry name" value="DEHYDROGENASE, PUTATIVE-RELATED"/>
    <property type="match status" value="1"/>
</dbReference>
<name>Q0VPI5_ALCBS</name>
<gene>
    <name evidence="3" type="primary">asd-1</name>
    <name evidence="3" type="ordered locus">ABO_1465</name>
</gene>
<dbReference type="EMBL" id="AM286690">
    <property type="protein sequence ID" value="CAL16913.1"/>
    <property type="molecule type" value="Genomic_DNA"/>
</dbReference>
<dbReference type="OrthoDB" id="9805684at2"/>
<protein>
    <submittedName>
        <fullName evidence="3">Aspartate-semialdehyde dehydrogenase</fullName>
        <ecNumber evidence="3">1.2.1.11</ecNumber>
    </submittedName>
</protein>
<dbReference type="Gene3D" id="3.40.50.720">
    <property type="entry name" value="NAD(P)-binding Rossmann-like Domain"/>
    <property type="match status" value="1"/>
</dbReference>
<dbReference type="NCBIfam" id="NF005957">
    <property type="entry name" value="PRK08040.1"/>
    <property type="match status" value="1"/>
</dbReference>
<dbReference type="InterPro" id="IPR012280">
    <property type="entry name" value="Semialdhyde_DH_dimer_dom"/>
</dbReference>
<dbReference type="PANTHER" id="PTHR46278:SF2">
    <property type="entry name" value="ASPARTATE-SEMIALDEHYDE DEHYDROGENASE"/>
    <property type="match status" value="1"/>
</dbReference>
<dbReference type="CDD" id="cd02316">
    <property type="entry name" value="VcASADH2_like_N"/>
    <property type="match status" value="1"/>
</dbReference>
<proteinExistence type="inferred from homology"/>
<reference evidence="3 4" key="1">
    <citation type="journal article" date="2006" name="Nat. Biotechnol.">
        <title>Genome sequence of the ubiquitous hydrocarbon-degrading marine bacterium Alcanivorax borkumensis.</title>
        <authorList>
            <person name="Schneiker S."/>
            <person name="Martins dos Santos V.A.P."/>
            <person name="Bartels D."/>
            <person name="Bekel T."/>
            <person name="Brecht M."/>
            <person name="Buhrmester J."/>
            <person name="Chernikova T.N."/>
            <person name="Denaro R."/>
            <person name="Ferrer M."/>
            <person name="Gertler C."/>
            <person name="Goesmann A."/>
            <person name="Golyshina O.V."/>
            <person name="Kaminski F."/>
            <person name="Khachane A.N."/>
            <person name="Lang S."/>
            <person name="Linke B."/>
            <person name="McHardy A.C."/>
            <person name="Meyer F."/>
            <person name="Nechitaylo T."/>
            <person name="Puehler A."/>
            <person name="Regenhardt D."/>
            <person name="Rupp O."/>
            <person name="Sabirova J.S."/>
            <person name="Selbitschka W."/>
            <person name="Yakimov M.M."/>
            <person name="Timmis K.N."/>
            <person name="Vorhoelter F.-J."/>
            <person name="Weidner S."/>
            <person name="Kaiser O."/>
            <person name="Golyshin P.N."/>
        </authorList>
    </citation>
    <scope>NUCLEOTIDE SEQUENCE [LARGE SCALE GENOMIC DNA]</scope>
    <source>
        <strain evidence="4">ATCC 700651 / DSM 11573 / NCIMB 13689 / SK2</strain>
    </source>
</reference>
<dbReference type="STRING" id="393595.ABO_1465"/>
<sequence>MDRSINLAIVGATGLVGEAIIKLLADRKFPVGELFVLASENGAGSKVSFAGKSLTVGKADDFDFSQVEIALFAAGASVSQALAPHAAECGVVVVDLSPAFRYEADIPLVVAGVNDEMLAQAREQNLVACADASTVQLVRALKPLTEQGPLQEVVVTQFQAASATGKAGVDQLAQQSVRLLNGLAPSEAAQAQIAFNVLPVSGQMQENGFTSEELKLILETRRVLADQPLSVQVTMVRVPVFYGYGQSVSLRSIQGLSAAQCYTLWDGDEDMSVEDSDDPQAVSPVAMVEGPPAMRISRVREEMEAGGGLSYFSVADNVRWGAALNAVKIVEKLLKDYL</sequence>
<evidence type="ECO:0000313" key="3">
    <source>
        <dbReference type="EMBL" id="CAL16913.1"/>
    </source>
</evidence>
<dbReference type="CDD" id="cd18129">
    <property type="entry name" value="ASADH_C_USG1_like"/>
    <property type="match status" value="1"/>
</dbReference>
<dbReference type="InterPro" id="IPR000534">
    <property type="entry name" value="Semialdehyde_DH_NAD-bd"/>
</dbReference>